<name>A0A6A3QYV6_9STRA</name>
<dbReference type="EMBL" id="QXGB01001825">
    <property type="protein sequence ID" value="KAE9185024.1"/>
    <property type="molecule type" value="Genomic_DNA"/>
</dbReference>
<evidence type="ECO:0000313" key="6">
    <source>
        <dbReference type="EMBL" id="KAE9110522.1"/>
    </source>
</evidence>
<gene>
    <name evidence="10" type="ORF">PF001_g20499</name>
    <name evidence="9" type="ORF">PF002_g22625</name>
    <name evidence="8" type="ORF">PF004_g20061</name>
    <name evidence="7" type="ORF">PF005_g21426</name>
    <name evidence="6" type="ORF">PF006_g20425</name>
    <name evidence="5" type="ORF">PF007_g21059</name>
    <name evidence="2" type="ORF">PF009_g21979</name>
    <name evidence="4" type="ORF">PF010_g20489</name>
    <name evidence="3" type="ORF">PF011_g20265</name>
</gene>
<evidence type="ECO:0000313" key="19">
    <source>
        <dbReference type="Proteomes" id="UP000488956"/>
    </source>
</evidence>
<dbReference type="Pfam" id="PF07727">
    <property type="entry name" value="RVT_2"/>
    <property type="match status" value="1"/>
</dbReference>
<evidence type="ECO:0000313" key="8">
    <source>
        <dbReference type="EMBL" id="KAE9196668.1"/>
    </source>
</evidence>
<dbReference type="AlphaFoldDB" id="A0A6A3QYV6"/>
<evidence type="ECO:0000313" key="18">
    <source>
        <dbReference type="Proteomes" id="UP000476176"/>
    </source>
</evidence>
<dbReference type="Proteomes" id="UP000441208">
    <property type="component" value="Unassembled WGS sequence"/>
</dbReference>
<proteinExistence type="predicted"/>
<evidence type="ECO:0000313" key="2">
    <source>
        <dbReference type="EMBL" id="KAE8927858.1"/>
    </source>
</evidence>
<evidence type="ECO:0000313" key="17">
    <source>
        <dbReference type="Proteomes" id="UP000460718"/>
    </source>
</evidence>
<protein>
    <recommendedName>
        <fullName evidence="1">Reverse transcriptase Ty1/copia-type domain-containing protein</fullName>
    </recommendedName>
</protein>
<evidence type="ECO:0000313" key="15">
    <source>
        <dbReference type="Proteomes" id="UP000440732"/>
    </source>
</evidence>
<dbReference type="Proteomes" id="UP000429523">
    <property type="component" value="Unassembled WGS sequence"/>
</dbReference>
<dbReference type="EMBL" id="QXGD01001854">
    <property type="protein sequence ID" value="KAE9197820.1"/>
    <property type="molecule type" value="Genomic_DNA"/>
</dbReference>
<evidence type="ECO:0000313" key="11">
    <source>
        <dbReference type="Proteomes" id="UP000429523"/>
    </source>
</evidence>
<evidence type="ECO:0000313" key="9">
    <source>
        <dbReference type="EMBL" id="KAE9197820.1"/>
    </source>
</evidence>
<dbReference type="EMBL" id="QXGC01001754">
    <property type="protein sequence ID" value="KAE9196668.1"/>
    <property type="molecule type" value="Genomic_DNA"/>
</dbReference>
<dbReference type="EMBL" id="QXGA01001780">
    <property type="protein sequence ID" value="KAE9110522.1"/>
    <property type="molecule type" value="Genomic_DNA"/>
</dbReference>
<dbReference type="EMBL" id="QXFX01001749">
    <property type="protein sequence ID" value="KAE9085348.1"/>
    <property type="molecule type" value="Genomic_DNA"/>
</dbReference>
<dbReference type="Proteomes" id="UP000460718">
    <property type="component" value="Unassembled WGS sequence"/>
</dbReference>
<evidence type="ECO:0000313" key="12">
    <source>
        <dbReference type="Proteomes" id="UP000433483"/>
    </source>
</evidence>
<dbReference type="Proteomes" id="UP000437068">
    <property type="component" value="Unassembled WGS sequence"/>
</dbReference>
<dbReference type="Proteomes" id="UP000440732">
    <property type="component" value="Unassembled WGS sequence"/>
</dbReference>
<evidence type="ECO:0000313" key="14">
    <source>
        <dbReference type="Proteomes" id="UP000440367"/>
    </source>
</evidence>
<dbReference type="EMBL" id="QXGF01001778">
    <property type="protein sequence ID" value="KAE8927858.1"/>
    <property type="molecule type" value="Genomic_DNA"/>
</dbReference>
<reference evidence="11 12" key="1">
    <citation type="submission" date="2018-08" db="EMBL/GenBank/DDBJ databases">
        <title>Genomic investigation of the strawberry pathogen Phytophthora fragariae indicates pathogenicity is determined by transcriptional variation in three key races.</title>
        <authorList>
            <person name="Adams T.M."/>
            <person name="Armitage A.D."/>
            <person name="Sobczyk M.K."/>
            <person name="Bates H.J."/>
            <person name="Dunwell J.M."/>
            <person name="Nellist C.F."/>
            <person name="Harrison R.J."/>
        </authorList>
    </citation>
    <scope>NUCLEOTIDE SEQUENCE [LARGE SCALE GENOMIC DNA]</scope>
    <source>
        <strain evidence="10 13">A4</strain>
        <strain evidence="9 14">BC-1</strain>
        <strain evidence="8 18">BC-23</strain>
        <strain evidence="7 12">NOV-27</strain>
        <strain evidence="6 15">NOV-5</strain>
        <strain evidence="5 16">NOV-71</strain>
        <strain evidence="2 11">NOV-9</strain>
        <strain evidence="4 19">ONT-3</strain>
        <strain evidence="3 17">SCRP245</strain>
    </source>
</reference>
<feature type="domain" description="Reverse transcriptase Ty1/copia-type" evidence="1">
    <location>
        <begin position="3"/>
        <end position="56"/>
    </location>
</feature>
<keyword evidence="12" id="KW-1185">Reference proteome</keyword>
<dbReference type="Proteomes" id="UP000433483">
    <property type="component" value="Unassembled WGS sequence"/>
</dbReference>
<evidence type="ECO:0000313" key="16">
    <source>
        <dbReference type="Proteomes" id="UP000441208"/>
    </source>
</evidence>
<dbReference type="EMBL" id="QXFZ01001743">
    <property type="protein sequence ID" value="KAE9085656.1"/>
    <property type="molecule type" value="Genomic_DNA"/>
</dbReference>
<comment type="caution">
    <text evidence="5">The sequence shown here is derived from an EMBL/GenBank/DDBJ whole genome shotgun (WGS) entry which is preliminary data.</text>
</comment>
<dbReference type="EMBL" id="QXGE01001771">
    <property type="protein sequence ID" value="KAE9288470.1"/>
    <property type="molecule type" value="Genomic_DNA"/>
</dbReference>
<dbReference type="Proteomes" id="UP000476176">
    <property type="component" value="Unassembled WGS sequence"/>
</dbReference>
<evidence type="ECO:0000313" key="5">
    <source>
        <dbReference type="EMBL" id="KAE9085656.1"/>
    </source>
</evidence>
<evidence type="ECO:0000313" key="10">
    <source>
        <dbReference type="EMBL" id="KAE9288470.1"/>
    </source>
</evidence>
<evidence type="ECO:0000313" key="7">
    <source>
        <dbReference type="EMBL" id="KAE9185024.1"/>
    </source>
</evidence>
<evidence type="ECO:0000259" key="1">
    <source>
        <dbReference type="Pfam" id="PF07727"/>
    </source>
</evidence>
<evidence type="ECO:0000313" key="13">
    <source>
        <dbReference type="Proteomes" id="UP000437068"/>
    </source>
</evidence>
<dbReference type="OrthoDB" id="119018at2759"/>
<dbReference type="Proteomes" id="UP000488956">
    <property type="component" value="Unassembled WGS sequence"/>
</dbReference>
<evidence type="ECO:0000313" key="3">
    <source>
        <dbReference type="EMBL" id="KAE8985737.1"/>
    </source>
</evidence>
<accession>A0A6A3QYV6</accession>
<dbReference type="Proteomes" id="UP000440367">
    <property type="component" value="Unassembled WGS sequence"/>
</dbReference>
<sequence>MKRGWHVLQFDGNTAFLYGLLEECIFVEQPVGFEENGGQYVCQLLKSLYGLKQASAV</sequence>
<organism evidence="5 16">
    <name type="scientific">Phytophthora fragariae</name>
    <dbReference type="NCBI Taxonomy" id="53985"/>
    <lineage>
        <taxon>Eukaryota</taxon>
        <taxon>Sar</taxon>
        <taxon>Stramenopiles</taxon>
        <taxon>Oomycota</taxon>
        <taxon>Peronosporomycetes</taxon>
        <taxon>Peronosporales</taxon>
        <taxon>Peronosporaceae</taxon>
        <taxon>Phytophthora</taxon>
    </lineage>
</organism>
<dbReference type="EMBL" id="QXFW01001792">
    <property type="protein sequence ID" value="KAE8985737.1"/>
    <property type="molecule type" value="Genomic_DNA"/>
</dbReference>
<dbReference type="InterPro" id="IPR013103">
    <property type="entry name" value="RVT_2"/>
</dbReference>
<evidence type="ECO:0000313" key="4">
    <source>
        <dbReference type="EMBL" id="KAE9085348.1"/>
    </source>
</evidence>